<gene>
    <name evidence="2" type="ORF">HDK90DRAFT_261393</name>
</gene>
<dbReference type="EMBL" id="JBBWRZ010000005">
    <property type="protein sequence ID" value="KAK8236009.1"/>
    <property type="molecule type" value="Genomic_DNA"/>
</dbReference>
<organism evidence="2 3">
    <name type="scientific">Phyllosticta capitalensis</name>
    <dbReference type="NCBI Taxonomy" id="121624"/>
    <lineage>
        <taxon>Eukaryota</taxon>
        <taxon>Fungi</taxon>
        <taxon>Dikarya</taxon>
        <taxon>Ascomycota</taxon>
        <taxon>Pezizomycotina</taxon>
        <taxon>Dothideomycetes</taxon>
        <taxon>Dothideomycetes incertae sedis</taxon>
        <taxon>Botryosphaeriales</taxon>
        <taxon>Phyllostictaceae</taxon>
        <taxon>Phyllosticta</taxon>
    </lineage>
</organism>
<feature type="region of interest" description="Disordered" evidence="1">
    <location>
        <begin position="118"/>
        <end position="146"/>
    </location>
</feature>
<evidence type="ECO:0000313" key="3">
    <source>
        <dbReference type="Proteomes" id="UP001492380"/>
    </source>
</evidence>
<name>A0ABR1YSA2_9PEZI</name>
<evidence type="ECO:0000313" key="2">
    <source>
        <dbReference type="EMBL" id="KAK8236009.1"/>
    </source>
</evidence>
<proteinExistence type="predicted"/>
<dbReference type="Proteomes" id="UP001492380">
    <property type="component" value="Unassembled WGS sequence"/>
</dbReference>
<comment type="caution">
    <text evidence="2">The sequence shown here is derived from an EMBL/GenBank/DDBJ whole genome shotgun (WGS) entry which is preliminary data.</text>
</comment>
<accession>A0ABR1YSA2</accession>
<sequence>MTSIQSPRRSSEAEKASTHYTASVLVPQALDEAALKLDKHGIPLSPQPSADPKDPLNWPRWLKWVVLVQICALSFTTYLSASMVVRRAVHAPCPSRHNKDAILPLLARCMARGLLTDEPSSLPPSSRCRATYNGASPTRPTRRASC</sequence>
<keyword evidence="3" id="KW-1185">Reference proteome</keyword>
<reference evidence="2 3" key="1">
    <citation type="submission" date="2024-04" db="EMBL/GenBank/DDBJ databases">
        <title>Phyllosticta paracitricarpa is synonymous to the EU quarantine fungus P. citricarpa based on phylogenomic analyses.</title>
        <authorList>
            <consortium name="Lawrence Berkeley National Laboratory"/>
            <person name="Van Ingen-Buijs V.A."/>
            <person name="Van Westerhoven A.C."/>
            <person name="Haridas S."/>
            <person name="Skiadas P."/>
            <person name="Martin F."/>
            <person name="Groenewald J.Z."/>
            <person name="Crous P.W."/>
            <person name="Seidl M.F."/>
        </authorList>
    </citation>
    <scope>NUCLEOTIDE SEQUENCE [LARGE SCALE GENOMIC DNA]</scope>
    <source>
        <strain evidence="2 3">CBS 123374</strain>
    </source>
</reference>
<protein>
    <submittedName>
        <fullName evidence="2">Uncharacterized protein</fullName>
    </submittedName>
</protein>
<evidence type="ECO:0000256" key="1">
    <source>
        <dbReference type="SAM" id="MobiDB-lite"/>
    </source>
</evidence>